<evidence type="ECO:0000256" key="1">
    <source>
        <dbReference type="ARBA" id="ARBA00009981"/>
    </source>
</evidence>
<name>A0A9X4MGR9_9BACT</name>
<dbReference type="RefSeq" id="WP_307633921.1">
    <property type="nucleotide sequence ID" value="NZ_JAPHEH010000001.1"/>
</dbReference>
<comment type="function">
    <text evidence="2">Antitoxin component of a type II toxin-antitoxin (TA) system.</text>
</comment>
<evidence type="ECO:0000313" key="4">
    <source>
        <dbReference type="Proteomes" id="UP001154240"/>
    </source>
</evidence>
<dbReference type="Proteomes" id="UP001154240">
    <property type="component" value="Unassembled WGS sequence"/>
</dbReference>
<gene>
    <name evidence="3" type="ORF">OLX77_12405</name>
</gene>
<dbReference type="SUPFAM" id="SSF143120">
    <property type="entry name" value="YefM-like"/>
    <property type="match status" value="1"/>
</dbReference>
<accession>A0A9X4MGR9</accession>
<dbReference type="EMBL" id="JAPHEH010000001">
    <property type="protein sequence ID" value="MDG4476956.1"/>
    <property type="molecule type" value="Genomic_DNA"/>
</dbReference>
<reference evidence="3" key="1">
    <citation type="journal article" date="2022" name="bioRxiv">
        <title>Thiovibrio frasassiensisgen. nov., sp. nov., an autotrophic, elemental sulfur disproportionating bacterium isolated from sulfidic karst sediment, and proposal of Thiovibrionaceae fam. nov.</title>
        <authorList>
            <person name="Aronson H."/>
            <person name="Thomas C."/>
            <person name="Bhattacharyya M."/>
            <person name="Eckstein S."/>
            <person name="Jensen S."/>
            <person name="Barco R."/>
            <person name="Macalady J."/>
            <person name="Amend J."/>
        </authorList>
    </citation>
    <scope>NUCLEOTIDE SEQUENCE</scope>
    <source>
        <strain evidence="3">RS19-109</strain>
    </source>
</reference>
<reference evidence="3" key="2">
    <citation type="submission" date="2022-10" db="EMBL/GenBank/DDBJ databases">
        <authorList>
            <person name="Aronson H.S."/>
        </authorList>
    </citation>
    <scope>NUCLEOTIDE SEQUENCE</scope>
    <source>
        <strain evidence="3">RS19-109</strain>
    </source>
</reference>
<proteinExistence type="inferred from homology"/>
<dbReference type="AlphaFoldDB" id="A0A9X4MGR9"/>
<keyword evidence="4" id="KW-1185">Reference proteome</keyword>
<sequence>MEITATELKNRFGKYLDISRVEPVIVDKTGRKTAVLLSYEEYKRLTEMEDAYWAQKAFGAEQEGYVGTEKSMAFLKEKHA</sequence>
<dbReference type="InterPro" id="IPR036165">
    <property type="entry name" value="YefM-like_sf"/>
</dbReference>
<evidence type="ECO:0000313" key="3">
    <source>
        <dbReference type="EMBL" id="MDG4476956.1"/>
    </source>
</evidence>
<comment type="caution">
    <text evidence="3">The sequence shown here is derived from an EMBL/GenBank/DDBJ whole genome shotgun (WGS) entry which is preliminary data.</text>
</comment>
<dbReference type="Gene3D" id="3.40.1620.10">
    <property type="entry name" value="YefM-like domain"/>
    <property type="match status" value="1"/>
</dbReference>
<comment type="similarity">
    <text evidence="1 2">Belongs to the phD/YefM antitoxin family.</text>
</comment>
<dbReference type="NCBIfam" id="TIGR01552">
    <property type="entry name" value="phd_fam"/>
    <property type="match status" value="1"/>
</dbReference>
<evidence type="ECO:0000256" key="2">
    <source>
        <dbReference type="RuleBase" id="RU362080"/>
    </source>
</evidence>
<protein>
    <recommendedName>
        <fullName evidence="2">Antitoxin</fullName>
    </recommendedName>
</protein>
<dbReference type="InterPro" id="IPR006442">
    <property type="entry name" value="Antitoxin_Phd/YefM"/>
</dbReference>
<organism evidence="3 4">
    <name type="scientific">Thiovibrio frasassiensis</name>
    <dbReference type="NCBI Taxonomy" id="2984131"/>
    <lineage>
        <taxon>Bacteria</taxon>
        <taxon>Pseudomonadati</taxon>
        <taxon>Thermodesulfobacteriota</taxon>
        <taxon>Desulfobulbia</taxon>
        <taxon>Desulfobulbales</taxon>
        <taxon>Thiovibrionaceae</taxon>
        <taxon>Thiovibrio</taxon>
    </lineage>
</organism>
<dbReference type="Pfam" id="PF02604">
    <property type="entry name" value="PhdYeFM_antitox"/>
    <property type="match status" value="1"/>
</dbReference>